<proteinExistence type="predicted"/>
<dbReference type="GeneID" id="93378216"/>
<dbReference type="EMBL" id="FSHM01000002">
    <property type="protein sequence ID" value="SIA70867.1"/>
    <property type="molecule type" value="Genomic_DNA"/>
</dbReference>
<name>A0A1N1MMY6_9MYCO</name>
<sequence length="92" mass="9783">MTGHSAIHPEDVLSDSDNSTTVDGVTVRKGTIAAFIANAKLLETIAQSDPRHAAIERELRKLAPAVRAIGLLDVFTPRTPRIASLLGEPQAT</sequence>
<dbReference type="Proteomes" id="UP000184831">
    <property type="component" value="Unassembled WGS sequence"/>
</dbReference>
<dbReference type="AlphaFoldDB" id="A0A1N1MMY6"/>
<dbReference type="RefSeq" id="WP_005110042.1">
    <property type="nucleotide sequence ID" value="NZ_AP028613.1"/>
</dbReference>
<evidence type="ECO:0000313" key="3">
    <source>
        <dbReference type="EMBL" id="SIN42016.1"/>
    </source>
</evidence>
<organism evidence="2 5">
    <name type="scientific">Mycobacteroides abscessus subsp. abscessus</name>
    <dbReference type="NCBI Taxonomy" id="1185650"/>
    <lineage>
        <taxon>Bacteria</taxon>
        <taxon>Bacillati</taxon>
        <taxon>Actinomycetota</taxon>
        <taxon>Actinomycetes</taxon>
        <taxon>Mycobacteriales</taxon>
        <taxon>Mycobacteriaceae</taxon>
        <taxon>Mycobacteroides</taxon>
        <taxon>Mycobacteroides abscessus</taxon>
    </lineage>
</organism>
<dbReference type="EMBL" id="FSQE01000011">
    <property type="protein sequence ID" value="SIN42016.1"/>
    <property type="molecule type" value="Genomic_DNA"/>
</dbReference>
<dbReference type="Proteomes" id="UP000185210">
    <property type="component" value="Unassembled WGS sequence"/>
</dbReference>
<evidence type="ECO:0000313" key="4">
    <source>
        <dbReference type="Proteomes" id="UP000184831"/>
    </source>
</evidence>
<evidence type="ECO:0000313" key="2">
    <source>
        <dbReference type="EMBL" id="SIA70867.1"/>
    </source>
</evidence>
<comment type="caution">
    <text evidence="2">The sequence shown here is derived from an EMBL/GenBank/DDBJ whole genome shotgun (WGS) entry which is preliminary data.</text>
</comment>
<gene>
    <name evidence="2" type="ORF">SAMEA2070301_01949</name>
    <name evidence="3" type="ORF">SAMEA2152244_04415</name>
</gene>
<protein>
    <submittedName>
        <fullName evidence="2">Uncharacterized protein</fullName>
    </submittedName>
</protein>
<evidence type="ECO:0000256" key="1">
    <source>
        <dbReference type="SAM" id="MobiDB-lite"/>
    </source>
</evidence>
<accession>A0A1N1MMY6</accession>
<reference evidence="4 5" key="1">
    <citation type="submission" date="2016-11" db="EMBL/GenBank/DDBJ databases">
        <authorList>
            <consortium name="Pathogen Informatics"/>
        </authorList>
    </citation>
    <scope>NUCLEOTIDE SEQUENCE [LARGE SCALE GENOMIC DNA]</scope>
    <source>
        <strain evidence="2 5">104</strain>
        <strain evidence="3 4">696</strain>
    </source>
</reference>
<feature type="region of interest" description="Disordered" evidence="1">
    <location>
        <begin position="1"/>
        <end position="20"/>
    </location>
</feature>
<evidence type="ECO:0000313" key="5">
    <source>
        <dbReference type="Proteomes" id="UP000185210"/>
    </source>
</evidence>